<name>A0ABS6S490_9BACT</name>
<dbReference type="InterPro" id="IPR000184">
    <property type="entry name" value="Bac_surfAg_D15"/>
</dbReference>
<proteinExistence type="predicted"/>
<sequence length="131" mass="14567">GIGQGWLQTADLPIVERFFLGGSTSVRGYAQDTLGPKGSKGYPQGGNAFTMTNVEMRFRVIGDFGMVTFMDTGNVWNDFKDFNPFDVKYTAGLGLRYMTAIGPLRVDYGHKLNRAKDEQPGRFYFSIGQAF</sequence>
<dbReference type="PANTHER" id="PTHR12815:SF47">
    <property type="entry name" value="TRANSLOCATION AND ASSEMBLY MODULE SUBUNIT TAMA"/>
    <property type="match status" value="1"/>
</dbReference>
<dbReference type="PANTHER" id="PTHR12815">
    <property type="entry name" value="SORTING AND ASSEMBLY MACHINERY SAMM50 PROTEIN FAMILY MEMBER"/>
    <property type="match status" value="1"/>
</dbReference>
<organism evidence="7 8">
    <name type="scientific">Candidatus Magnetobacterium casense</name>
    <dbReference type="NCBI Taxonomy" id="1455061"/>
    <lineage>
        <taxon>Bacteria</taxon>
        <taxon>Pseudomonadati</taxon>
        <taxon>Nitrospirota</taxon>
        <taxon>Thermodesulfovibrionia</taxon>
        <taxon>Thermodesulfovibrionales</taxon>
        <taxon>Candidatus Magnetobacteriaceae</taxon>
        <taxon>Candidatus Magnetobacterium</taxon>
    </lineage>
</organism>
<evidence type="ECO:0000313" key="7">
    <source>
        <dbReference type="EMBL" id="MBV6343179.1"/>
    </source>
</evidence>
<keyword evidence="5" id="KW-0998">Cell outer membrane</keyword>
<evidence type="ECO:0000313" key="8">
    <source>
        <dbReference type="Proteomes" id="UP001196980"/>
    </source>
</evidence>
<gene>
    <name evidence="7" type="ORF">HWQ67_16485</name>
</gene>
<accession>A0ABS6S490</accession>
<evidence type="ECO:0000256" key="5">
    <source>
        <dbReference type="ARBA" id="ARBA00023237"/>
    </source>
</evidence>
<keyword evidence="4" id="KW-0472">Membrane</keyword>
<protein>
    <submittedName>
        <fullName evidence="7">BamA/TamA family outer membrane protein</fullName>
    </submittedName>
</protein>
<feature type="non-terminal residue" evidence="7">
    <location>
        <position position="1"/>
    </location>
</feature>
<comment type="caution">
    <text evidence="7">The sequence shown here is derived from an EMBL/GenBank/DDBJ whole genome shotgun (WGS) entry which is preliminary data.</text>
</comment>
<evidence type="ECO:0000259" key="6">
    <source>
        <dbReference type="Pfam" id="PF01103"/>
    </source>
</evidence>
<dbReference type="EMBL" id="JABXWD010000475">
    <property type="protein sequence ID" value="MBV6343179.1"/>
    <property type="molecule type" value="Genomic_DNA"/>
</dbReference>
<dbReference type="Pfam" id="PF01103">
    <property type="entry name" value="Omp85"/>
    <property type="match status" value="1"/>
</dbReference>
<dbReference type="RefSeq" id="WP_218253784.1">
    <property type="nucleotide sequence ID" value="NZ_JABXWD010000475.1"/>
</dbReference>
<evidence type="ECO:0000256" key="2">
    <source>
        <dbReference type="ARBA" id="ARBA00022692"/>
    </source>
</evidence>
<keyword evidence="8" id="KW-1185">Reference proteome</keyword>
<evidence type="ECO:0000256" key="1">
    <source>
        <dbReference type="ARBA" id="ARBA00004370"/>
    </source>
</evidence>
<dbReference type="Proteomes" id="UP001196980">
    <property type="component" value="Unassembled WGS sequence"/>
</dbReference>
<keyword evidence="2" id="KW-0812">Transmembrane</keyword>
<comment type="subcellular location">
    <subcellularLocation>
        <location evidence="1">Membrane</location>
    </subcellularLocation>
</comment>
<evidence type="ECO:0000256" key="4">
    <source>
        <dbReference type="ARBA" id="ARBA00023136"/>
    </source>
</evidence>
<keyword evidence="3" id="KW-0732">Signal</keyword>
<feature type="domain" description="Bacterial surface antigen (D15)" evidence="6">
    <location>
        <begin position="3"/>
        <end position="131"/>
    </location>
</feature>
<dbReference type="InterPro" id="IPR039910">
    <property type="entry name" value="D15-like"/>
</dbReference>
<reference evidence="7 8" key="1">
    <citation type="journal article" date="2020" name="J Geophys Res Biogeosci">
        <title>Magnetotaxis as an Adaptation to Enable Bacterial Shuttling of Microbial Sulfur and Sulfur Cycling Across Aquatic Oxic#Anoxic Interfaces.</title>
        <authorList>
            <person name="Li J."/>
            <person name="Liu P."/>
            <person name="Wang J."/>
            <person name="Roberts A.P."/>
            <person name="Pan Y."/>
        </authorList>
    </citation>
    <scope>NUCLEOTIDE SEQUENCE [LARGE SCALE GENOMIC DNA]</scope>
    <source>
        <strain evidence="7 8">MYR-1_YQ</strain>
    </source>
</reference>
<evidence type="ECO:0000256" key="3">
    <source>
        <dbReference type="ARBA" id="ARBA00022729"/>
    </source>
</evidence>